<dbReference type="InterPro" id="IPR015424">
    <property type="entry name" value="PyrdxlP-dep_Trfase"/>
</dbReference>
<organism evidence="5 6">
    <name type="scientific">Paenacidovorax monticola</name>
    <dbReference type="NCBI Taxonomy" id="1926868"/>
    <lineage>
        <taxon>Bacteria</taxon>
        <taxon>Pseudomonadati</taxon>
        <taxon>Pseudomonadota</taxon>
        <taxon>Betaproteobacteria</taxon>
        <taxon>Burkholderiales</taxon>
        <taxon>Comamonadaceae</taxon>
        <taxon>Paenacidovorax</taxon>
    </lineage>
</organism>
<reference evidence="5 6" key="1">
    <citation type="submission" date="2020-08" db="EMBL/GenBank/DDBJ databases">
        <title>Genome sequence of Acidovorax monticola KACC 19171T.</title>
        <authorList>
            <person name="Hyun D.-W."/>
            <person name="Bae J.-W."/>
        </authorList>
    </citation>
    <scope>NUCLEOTIDE SEQUENCE [LARGE SCALE GENOMIC DNA]</scope>
    <source>
        <strain evidence="5 6">KACC 19171</strain>
    </source>
</reference>
<dbReference type="Pfam" id="PF01041">
    <property type="entry name" value="DegT_DnrJ_EryC1"/>
    <property type="match status" value="1"/>
</dbReference>
<dbReference type="EMBL" id="CP060790">
    <property type="protein sequence ID" value="QNP60957.1"/>
    <property type="molecule type" value="Genomic_DNA"/>
</dbReference>
<keyword evidence="3 4" id="KW-0663">Pyridoxal phosphate</keyword>
<dbReference type="Gene3D" id="3.90.1150.10">
    <property type="entry name" value="Aspartate Aminotransferase, domain 1"/>
    <property type="match status" value="1"/>
</dbReference>
<evidence type="ECO:0000313" key="6">
    <source>
        <dbReference type="Proteomes" id="UP000516057"/>
    </source>
</evidence>
<feature type="modified residue" description="N6-(pyridoxal phosphate)lysine" evidence="3">
    <location>
        <position position="173"/>
    </location>
</feature>
<keyword evidence="5" id="KW-0808">Transferase</keyword>
<evidence type="ECO:0000256" key="2">
    <source>
        <dbReference type="PIRSR" id="PIRSR000390-1"/>
    </source>
</evidence>
<dbReference type="GO" id="GO:0008483">
    <property type="term" value="F:transaminase activity"/>
    <property type="evidence" value="ECO:0007669"/>
    <property type="project" value="UniProtKB-KW"/>
</dbReference>
<dbReference type="InterPro" id="IPR000653">
    <property type="entry name" value="DegT/StrS_aminotransferase"/>
</dbReference>
<dbReference type="Proteomes" id="UP000516057">
    <property type="component" value="Chromosome"/>
</dbReference>
<dbReference type="CDD" id="cd00616">
    <property type="entry name" value="AHBA_syn"/>
    <property type="match status" value="1"/>
</dbReference>
<name>A0A7H0HK91_9BURK</name>
<sequence>MIEAVNAVLRSGQLVYGVQGQRFEAVLQDFLGVRNAIVVSSGTAALHLALVALGIGPGDAVLIPDFTFPATGNVVRLVGAHPVLVDVDPLTYCVTPESVTAAIEAWRGPQKLRAFIPVHEFGHPADMHALLPIAQHHNLKVVEDAACAIGATDQGKACGTHGDIGCWSMHPRKTLTTGEGGILSTDNDALAAKLRLLRNHGMVRQTQGICFGKPGYNLRLTDIQSAMGLAQFPHLPNWINQRRILATEYCQALAPLVSGGVLTLPTNHPGHSWQTFMVVLSTSIDRATLIRELAEEGVEANLGAQCLSMQPAFEDTPPMPVTRHAPHLFKHGLALPFCESYGPQHVAQVTNLLARLLLKPCDFQAI</sequence>
<dbReference type="GO" id="GO:0030170">
    <property type="term" value="F:pyridoxal phosphate binding"/>
    <property type="evidence" value="ECO:0007669"/>
    <property type="project" value="TreeGrafter"/>
</dbReference>
<keyword evidence="6" id="KW-1185">Reference proteome</keyword>
<keyword evidence="5" id="KW-0032">Aminotransferase</keyword>
<dbReference type="InterPro" id="IPR015421">
    <property type="entry name" value="PyrdxlP-dep_Trfase_major"/>
</dbReference>
<dbReference type="PANTHER" id="PTHR30244">
    <property type="entry name" value="TRANSAMINASE"/>
    <property type="match status" value="1"/>
</dbReference>
<dbReference type="Gene3D" id="3.40.640.10">
    <property type="entry name" value="Type I PLP-dependent aspartate aminotransferase-like (Major domain)"/>
    <property type="match status" value="1"/>
</dbReference>
<dbReference type="SUPFAM" id="SSF53383">
    <property type="entry name" value="PLP-dependent transferases"/>
    <property type="match status" value="1"/>
</dbReference>
<dbReference type="InterPro" id="IPR015422">
    <property type="entry name" value="PyrdxlP-dep_Trfase_small"/>
</dbReference>
<dbReference type="PIRSF" id="PIRSF000390">
    <property type="entry name" value="PLP_StrS"/>
    <property type="match status" value="1"/>
</dbReference>
<proteinExistence type="inferred from homology"/>
<protein>
    <submittedName>
        <fullName evidence="5">DegT/DnrJ/EryC1/StrS family aminotransferase</fullName>
    </submittedName>
</protein>
<dbReference type="KEGG" id="amon:H9L24_09520"/>
<feature type="active site" description="Proton acceptor" evidence="2">
    <location>
        <position position="173"/>
    </location>
</feature>
<evidence type="ECO:0000256" key="1">
    <source>
        <dbReference type="ARBA" id="ARBA00037999"/>
    </source>
</evidence>
<gene>
    <name evidence="5" type="ORF">H9L24_09520</name>
</gene>
<evidence type="ECO:0000256" key="3">
    <source>
        <dbReference type="PIRSR" id="PIRSR000390-2"/>
    </source>
</evidence>
<dbReference type="PANTHER" id="PTHR30244:SF34">
    <property type="entry name" value="DTDP-4-AMINO-4,6-DIDEOXYGALACTOSE TRANSAMINASE"/>
    <property type="match status" value="1"/>
</dbReference>
<dbReference type="AlphaFoldDB" id="A0A7H0HK91"/>
<evidence type="ECO:0000313" key="5">
    <source>
        <dbReference type="EMBL" id="QNP60957.1"/>
    </source>
</evidence>
<dbReference type="GO" id="GO:0000271">
    <property type="term" value="P:polysaccharide biosynthetic process"/>
    <property type="evidence" value="ECO:0007669"/>
    <property type="project" value="TreeGrafter"/>
</dbReference>
<evidence type="ECO:0000256" key="4">
    <source>
        <dbReference type="RuleBase" id="RU004508"/>
    </source>
</evidence>
<comment type="similarity">
    <text evidence="1 4">Belongs to the DegT/DnrJ/EryC1 family.</text>
</comment>
<accession>A0A7H0HK91</accession>